<sequence length="40" mass="4545">DFSEVYLIVHIGKFDHEVLALPNQTAVCTVFVSTKTHTHF</sequence>
<dbReference type="AlphaFoldDB" id="A0A9N9IVM1"/>
<organism evidence="1 2">
    <name type="scientific">Funneliformis mosseae</name>
    <name type="common">Endomycorrhizal fungus</name>
    <name type="synonym">Glomus mosseae</name>
    <dbReference type="NCBI Taxonomy" id="27381"/>
    <lineage>
        <taxon>Eukaryota</taxon>
        <taxon>Fungi</taxon>
        <taxon>Fungi incertae sedis</taxon>
        <taxon>Mucoromycota</taxon>
        <taxon>Glomeromycotina</taxon>
        <taxon>Glomeromycetes</taxon>
        <taxon>Glomerales</taxon>
        <taxon>Glomeraceae</taxon>
        <taxon>Funneliformis</taxon>
    </lineage>
</organism>
<name>A0A9N9IVM1_FUNMO</name>
<comment type="caution">
    <text evidence="1">The sequence shown here is derived from an EMBL/GenBank/DDBJ whole genome shotgun (WGS) entry which is preliminary data.</text>
</comment>
<protein>
    <submittedName>
        <fullName evidence="1">15308_t:CDS:1</fullName>
    </submittedName>
</protein>
<keyword evidence="2" id="KW-1185">Reference proteome</keyword>
<proteinExistence type="predicted"/>
<feature type="non-terminal residue" evidence="1">
    <location>
        <position position="1"/>
    </location>
</feature>
<evidence type="ECO:0000313" key="2">
    <source>
        <dbReference type="Proteomes" id="UP000789375"/>
    </source>
</evidence>
<dbReference type="Proteomes" id="UP000789375">
    <property type="component" value="Unassembled WGS sequence"/>
</dbReference>
<accession>A0A9N9IVM1</accession>
<evidence type="ECO:0000313" key="1">
    <source>
        <dbReference type="EMBL" id="CAG8750533.1"/>
    </source>
</evidence>
<dbReference type="EMBL" id="CAJVPP010024905">
    <property type="protein sequence ID" value="CAG8750533.1"/>
    <property type="molecule type" value="Genomic_DNA"/>
</dbReference>
<gene>
    <name evidence="1" type="ORF">FMOSSE_LOCUS16622</name>
</gene>
<reference evidence="1" key="1">
    <citation type="submission" date="2021-06" db="EMBL/GenBank/DDBJ databases">
        <authorList>
            <person name="Kallberg Y."/>
            <person name="Tangrot J."/>
            <person name="Rosling A."/>
        </authorList>
    </citation>
    <scope>NUCLEOTIDE SEQUENCE</scope>
    <source>
        <strain evidence="1">87-6 pot B 2015</strain>
    </source>
</reference>